<name>A0A091CM04_FUKDA</name>
<dbReference type="Proteomes" id="UP000028990">
    <property type="component" value="Unassembled WGS sequence"/>
</dbReference>
<evidence type="ECO:0000313" key="3">
    <source>
        <dbReference type="Proteomes" id="UP000028990"/>
    </source>
</evidence>
<accession>A0A091CM04</accession>
<feature type="region of interest" description="Disordered" evidence="1">
    <location>
        <begin position="1"/>
        <end position="31"/>
    </location>
</feature>
<dbReference type="GO" id="GO:0032259">
    <property type="term" value="P:methylation"/>
    <property type="evidence" value="ECO:0007669"/>
    <property type="project" value="UniProtKB-KW"/>
</dbReference>
<organism evidence="2 3">
    <name type="scientific">Fukomys damarensis</name>
    <name type="common">Damaraland mole rat</name>
    <name type="synonym">Cryptomys damarensis</name>
    <dbReference type="NCBI Taxonomy" id="885580"/>
    <lineage>
        <taxon>Eukaryota</taxon>
        <taxon>Metazoa</taxon>
        <taxon>Chordata</taxon>
        <taxon>Craniata</taxon>
        <taxon>Vertebrata</taxon>
        <taxon>Euteleostomi</taxon>
        <taxon>Mammalia</taxon>
        <taxon>Eutheria</taxon>
        <taxon>Euarchontoglires</taxon>
        <taxon>Glires</taxon>
        <taxon>Rodentia</taxon>
        <taxon>Hystricomorpha</taxon>
        <taxon>Bathyergidae</taxon>
        <taxon>Fukomys</taxon>
    </lineage>
</organism>
<keyword evidence="2" id="KW-0808">Transferase</keyword>
<gene>
    <name evidence="2" type="ORF">H920_20113</name>
</gene>
<keyword evidence="3" id="KW-1185">Reference proteome</keyword>
<proteinExistence type="predicted"/>
<reference evidence="2 3" key="1">
    <citation type="submission" date="2013-11" db="EMBL/GenBank/DDBJ databases">
        <title>The Damaraland mole rat (Fukomys damarensis) genome and evolution of African mole rats.</title>
        <authorList>
            <person name="Gladyshev V.N."/>
            <person name="Fang X."/>
        </authorList>
    </citation>
    <scope>NUCLEOTIDE SEQUENCE [LARGE SCALE GENOMIC DNA]</scope>
    <source>
        <tissue evidence="2">Liver</tissue>
    </source>
</reference>
<dbReference type="AlphaFoldDB" id="A0A091CM04"/>
<dbReference type="EMBL" id="KN125406">
    <property type="protein sequence ID" value="KFO18433.1"/>
    <property type="molecule type" value="Genomic_DNA"/>
</dbReference>
<keyword evidence="2" id="KW-0489">Methyltransferase</keyword>
<evidence type="ECO:0000313" key="2">
    <source>
        <dbReference type="EMBL" id="KFO18433.1"/>
    </source>
</evidence>
<evidence type="ECO:0000256" key="1">
    <source>
        <dbReference type="SAM" id="MobiDB-lite"/>
    </source>
</evidence>
<protein>
    <submittedName>
        <fullName evidence="2">Calmodulin-lysine N-methyltransferase</fullName>
    </submittedName>
</protein>
<dbReference type="GO" id="GO:0008168">
    <property type="term" value="F:methyltransferase activity"/>
    <property type="evidence" value="ECO:0007669"/>
    <property type="project" value="UniProtKB-KW"/>
</dbReference>
<sequence length="160" mass="18112">MFVAKAKQGKEEADSREEFSRKASTANEEETWASEVKELGQALGILCKEERLLCSCRENCCLPYYCVLRWDNETDVSQLEGHFDIVMCADWSCSSEEFFSNCMNTSSTEEPPPACADQRNQVLTPWTLLISRSLPSSFSSERLIKAEENLLGEPSYLNTD</sequence>
<feature type="compositionally biased region" description="Basic and acidic residues" evidence="1">
    <location>
        <begin position="8"/>
        <end position="21"/>
    </location>
</feature>